<dbReference type="PANTHER" id="PTHR33175">
    <property type="entry name" value="DNA-BINDING PROTEIN HU"/>
    <property type="match status" value="1"/>
</dbReference>
<proteinExistence type="inferred from homology"/>
<dbReference type="InterPro" id="IPR000119">
    <property type="entry name" value="Hist_DNA-bd"/>
</dbReference>
<dbReference type="SMART" id="SM00411">
    <property type="entry name" value="BHL"/>
    <property type="match status" value="1"/>
</dbReference>
<name>A0A397PEA4_9SPHN</name>
<dbReference type="Pfam" id="PF00216">
    <property type="entry name" value="Bac_DNA_binding"/>
    <property type="match status" value="1"/>
</dbReference>
<comment type="similarity">
    <text evidence="1 4">Belongs to the bacterial histone-like protein family.</text>
</comment>
<evidence type="ECO:0000313" key="5">
    <source>
        <dbReference type="EMBL" id="RIA46743.1"/>
    </source>
</evidence>
<dbReference type="OrthoDB" id="9799835at2"/>
<reference evidence="5 6" key="1">
    <citation type="submission" date="2018-08" db="EMBL/GenBank/DDBJ databases">
        <title>Genomic Encyclopedia of Type Strains, Phase IV (KMG-IV): sequencing the most valuable type-strain genomes for metagenomic binning, comparative biology and taxonomic classification.</title>
        <authorList>
            <person name="Goeker M."/>
        </authorList>
    </citation>
    <scope>NUCLEOTIDE SEQUENCE [LARGE SCALE GENOMIC DNA]</scope>
    <source>
        <strain evidence="5 6">DSM 25527</strain>
    </source>
</reference>
<accession>A0A397PEA4</accession>
<evidence type="ECO:0000313" key="6">
    <source>
        <dbReference type="Proteomes" id="UP000266568"/>
    </source>
</evidence>
<dbReference type="CDD" id="cd00591">
    <property type="entry name" value="HU_IHF"/>
    <property type="match status" value="1"/>
</dbReference>
<protein>
    <submittedName>
        <fullName evidence="5">DNA-binding protein HU-beta</fullName>
    </submittedName>
</protein>
<comment type="caution">
    <text evidence="5">The sequence shown here is derived from an EMBL/GenBank/DDBJ whole genome shotgun (WGS) entry which is preliminary data.</text>
</comment>
<keyword evidence="6" id="KW-1185">Reference proteome</keyword>
<evidence type="ECO:0000256" key="3">
    <source>
        <dbReference type="ARBA" id="ARBA00023125"/>
    </source>
</evidence>
<organism evidence="5 6">
    <name type="scientific">Hephaestia caeni</name>
    <dbReference type="NCBI Taxonomy" id="645617"/>
    <lineage>
        <taxon>Bacteria</taxon>
        <taxon>Pseudomonadati</taxon>
        <taxon>Pseudomonadota</taxon>
        <taxon>Alphaproteobacteria</taxon>
        <taxon>Sphingomonadales</taxon>
        <taxon>Sphingomonadaceae</taxon>
        <taxon>Hephaestia</taxon>
    </lineage>
</organism>
<dbReference type="PANTHER" id="PTHR33175:SF3">
    <property type="entry name" value="DNA-BINDING PROTEIN HU-BETA"/>
    <property type="match status" value="1"/>
</dbReference>
<evidence type="ECO:0000256" key="4">
    <source>
        <dbReference type="RuleBase" id="RU003939"/>
    </source>
</evidence>
<dbReference type="PRINTS" id="PR01727">
    <property type="entry name" value="DNABINDINGHU"/>
</dbReference>
<dbReference type="EMBL" id="QXDC01000002">
    <property type="protein sequence ID" value="RIA46743.1"/>
    <property type="molecule type" value="Genomic_DNA"/>
</dbReference>
<sequence length="91" mass="9528">MNNNDLAEALAASNGITKADARKYVDDMFAAIAAAATKGDEIALSGFGKFKVKRTEARDGRNPATGETIKIAASNKLTFAPAKAVKDRLNG</sequence>
<gene>
    <name evidence="5" type="ORF">DFR49_1298</name>
</gene>
<dbReference type="GO" id="GO:0003677">
    <property type="term" value="F:DNA binding"/>
    <property type="evidence" value="ECO:0007669"/>
    <property type="project" value="UniProtKB-KW"/>
</dbReference>
<evidence type="ECO:0000256" key="2">
    <source>
        <dbReference type="ARBA" id="ARBA00023067"/>
    </source>
</evidence>
<dbReference type="Gene3D" id="4.10.520.10">
    <property type="entry name" value="IHF-like DNA-binding proteins"/>
    <property type="match status" value="1"/>
</dbReference>
<dbReference type="SUPFAM" id="SSF47729">
    <property type="entry name" value="IHF-like DNA-binding proteins"/>
    <property type="match status" value="1"/>
</dbReference>
<dbReference type="GO" id="GO:0030261">
    <property type="term" value="P:chromosome condensation"/>
    <property type="evidence" value="ECO:0007669"/>
    <property type="project" value="UniProtKB-KW"/>
</dbReference>
<evidence type="ECO:0000256" key="1">
    <source>
        <dbReference type="ARBA" id="ARBA00010529"/>
    </source>
</evidence>
<keyword evidence="3 5" id="KW-0238">DNA-binding</keyword>
<dbReference type="RefSeq" id="WP_119034814.1">
    <property type="nucleotide sequence ID" value="NZ_QXDC01000002.1"/>
</dbReference>
<dbReference type="Proteomes" id="UP000266568">
    <property type="component" value="Unassembled WGS sequence"/>
</dbReference>
<keyword evidence="2" id="KW-0226">DNA condensation</keyword>
<dbReference type="InterPro" id="IPR010992">
    <property type="entry name" value="IHF-like_DNA-bd_dom_sf"/>
</dbReference>
<dbReference type="AlphaFoldDB" id="A0A397PEA4"/>
<dbReference type="GO" id="GO:0030527">
    <property type="term" value="F:structural constituent of chromatin"/>
    <property type="evidence" value="ECO:0007669"/>
    <property type="project" value="InterPro"/>
</dbReference>